<evidence type="ECO:0000256" key="2">
    <source>
        <dbReference type="SAM" id="MobiDB-lite"/>
    </source>
</evidence>
<feature type="compositionally biased region" description="Basic and acidic residues" evidence="2">
    <location>
        <begin position="1"/>
        <end position="11"/>
    </location>
</feature>
<protein>
    <submittedName>
        <fullName evidence="3">Peptidase M14</fullName>
    </submittedName>
</protein>
<organism evidence="3 4">
    <name type="scientific">Trichoderma parareesei</name>
    <name type="common">Filamentous fungus</name>
    <dbReference type="NCBI Taxonomy" id="858221"/>
    <lineage>
        <taxon>Eukaryota</taxon>
        <taxon>Fungi</taxon>
        <taxon>Dikarya</taxon>
        <taxon>Ascomycota</taxon>
        <taxon>Pezizomycotina</taxon>
        <taxon>Sordariomycetes</taxon>
        <taxon>Hypocreomycetidae</taxon>
        <taxon>Hypocreales</taxon>
        <taxon>Hypocreaceae</taxon>
        <taxon>Trichoderma</taxon>
    </lineage>
</organism>
<proteinExistence type="predicted"/>
<dbReference type="Pfam" id="PF11951">
    <property type="entry name" value="Fungal_trans_2"/>
    <property type="match status" value="1"/>
</dbReference>
<dbReference type="EMBL" id="LFMI01000855">
    <property type="protein sequence ID" value="OTA08489.1"/>
    <property type="molecule type" value="Genomic_DNA"/>
</dbReference>
<feature type="compositionally biased region" description="Low complexity" evidence="2">
    <location>
        <begin position="65"/>
        <end position="105"/>
    </location>
</feature>
<dbReference type="PANTHER" id="PTHR37540">
    <property type="entry name" value="TRANSCRIPTION FACTOR (ACR-2), PUTATIVE-RELATED-RELATED"/>
    <property type="match status" value="1"/>
</dbReference>
<keyword evidence="1" id="KW-0539">Nucleus</keyword>
<accession>A0A2H2ZP47</accession>
<sequence>MAPKQDNEPDGPHLLFINSTGSARGRPRDAKTKRQIRQHVMRDIGKARRKPPRNPQVKLRVRSTAAEAQAQAEASVTAPSSSRAAAAARPAVSATSGAPTSSPSSPVIRVSLLQAQSNLQAQPQTQMQLQSQSQSNTCGTPVHPLPPLTRPFWDQHPLAILEHNWAMDAFAAYGLALAVAWNSSLGDSRKSRFWFPFAFKASTFCRNYLTGPEVRTAIHSQPTEKSIIFALARSTEIVSCIETKLRNPDITVATADDVIRAIMGCICYNYIIADLDQARVHLNGLKLMITMRGGIESLSGNQETLMMLFWIDTIASLLFDQKPRFPLPSKLLPPIVPRHHHSHEILTPLPYHLINLCPSHEAHHLIVVSALRDIGSLTEVIQAKLDARGEDLWKEELFLGTRLNPIAYRLLDSPSHPHASMDLPCCFTEALRLGALLWILGVKQKAQAFPGSPALYVSRLLRLLQSYSVRSLVSTTPYFVPFQLWLLVLCATMSELSFERDPALRMIAQMMNEYDWEWEQVMANVEQLPWISGFEAHVPPLSAEVEVLRGMA</sequence>
<evidence type="ECO:0000313" key="4">
    <source>
        <dbReference type="Proteomes" id="UP000219286"/>
    </source>
</evidence>
<dbReference type="Proteomes" id="UP000219286">
    <property type="component" value="Unassembled WGS sequence"/>
</dbReference>
<feature type="region of interest" description="Disordered" evidence="2">
    <location>
        <begin position="119"/>
        <end position="143"/>
    </location>
</feature>
<feature type="region of interest" description="Disordered" evidence="2">
    <location>
        <begin position="1"/>
        <end position="105"/>
    </location>
</feature>
<dbReference type="InterPro" id="IPR021858">
    <property type="entry name" value="Fun_TF"/>
</dbReference>
<dbReference type="PANTHER" id="PTHR37540:SF5">
    <property type="entry name" value="TRANSCRIPTION FACTOR DOMAIN-CONTAINING PROTEIN"/>
    <property type="match status" value="1"/>
</dbReference>
<dbReference type="AlphaFoldDB" id="A0A2H2ZP47"/>
<reference evidence="3 4" key="1">
    <citation type="journal article" date="2015" name="Genome Announc.">
        <title>Genome sequence and annotation of Trichoderma parareesei, the ancestor of the cellulase producer Trichoderma reesei.</title>
        <authorList>
            <person name="Yang D."/>
            <person name="Pomraning K."/>
            <person name="Kopchinskiy A."/>
            <person name="Karimi Aghcheh R."/>
            <person name="Atanasova L."/>
            <person name="Chenthamara K."/>
            <person name="Baker S.E."/>
            <person name="Zhang R."/>
            <person name="Shen Q."/>
            <person name="Freitag M."/>
            <person name="Kubicek C.P."/>
            <person name="Druzhinina I.S."/>
        </authorList>
    </citation>
    <scope>NUCLEOTIDE SEQUENCE [LARGE SCALE GENOMIC DNA]</scope>
    <source>
        <strain evidence="3 4">CBS 125925</strain>
    </source>
</reference>
<gene>
    <name evidence="3" type="ORF">A9Z42_0001900</name>
</gene>
<dbReference type="OrthoDB" id="4159781at2759"/>
<feature type="compositionally biased region" description="Low complexity" evidence="2">
    <location>
        <begin position="119"/>
        <end position="135"/>
    </location>
</feature>
<keyword evidence="4" id="KW-1185">Reference proteome</keyword>
<comment type="caution">
    <text evidence="3">The sequence shown here is derived from an EMBL/GenBank/DDBJ whole genome shotgun (WGS) entry which is preliminary data.</text>
</comment>
<evidence type="ECO:0000256" key="1">
    <source>
        <dbReference type="ARBA" id="ARBA00023242"/>
    </source>
</evidence>
<evidence type="ECO:0000313" key="3">
    <source>
        <dbReference type="EMBL" id="OTA08489.1"/>
    </source>
</evidence>
<name>A0A2H2ZP47_TRIPA</name>